<dbReference type="STRING" id="227084.SAMN05421855_101483"/>
<evidence type="ECO:0000313" key="1">
    <source>
        <dbReference type="EMBL" id="SDE41103.1"/>
    </source>
</evidence>
<accession>A0A1G7CPG4</accession>
<keyword evidence="2" id="KW-1185">Reference proteome</keyword>
<organism evidence="1 2">
    <name type="scientific">Ulvibacter litoralis</name>
    <dbReference type="NCBI Taxonomy" id="227084"/>
    <lineage>
        <taxon>Bacteria</taxon>
        <taxon>Pseudomonadati</taxon>
        <taxon>Bacteroidota</taxon>
        <taxon>Flavobacteriia</taxon>
        <taxon>Flavobacteriales</taxon>
        <taxon>Flavobacteriaceae</taxon>
        <taxon>Ulvibacter</taxon>
    </lineage>
</organism>
<dbReference type="AlphaFoldDB" id="A0A1G7CPG4"/>
<dbReference type="NCBIfam" id="TIGR02436">
    <property type="entry name" value="four helix bundle protein"/>
    <property type="match status" value="1"/>
</dbReference>
<dbReference type="SUPFAM" id="SSF158446">
    <property type="entry name" value="IVS-encoded protein-like"/>
    <property type="match status" value="1"/>
</dbReference>
<dbReference type="RefSeq" id="WP_093139992.1">
    <property type="nucleotide sequence ID" value="NZ_BMWO01000001.1"/>
</dbReference>
<dbReference type="OrthoDB" id="9811959at2"/>
<protein>
    <submittedName>
        <fullName evidence="1">Four helix bundle protein</fullName>
    </submittedName>
</protein>
<sequence length="115" mass="13047">MNHKDMDVWKKSMDLVEAIYKISAQFPKEEIYGLTSQIRRSAVSVPSNVAEGAARKSDKEFIQFISIALGSLSEVETQYYLSVRLGFIQESETLKNQLNSVGKLLLGTRNYLQKK</sequence>
<dbReference type="Proteomes" id="UP000199321">
    <property type="component" value="Unassembled WGS sequence"/>
</dbReference>
<dbReference type="NCBIfam" id="NF008911">
    <property type="entry name" value="PRK12275.1-2"/>
    <property type="match status" value="1"/>
</dbReference>
<dbReference type="Gene3D" id="1.20.1440.60">
    <property type="entry name" value="23S rRNA-intervening sequence"/>
    <property type="match status" value="1"/>
</dbReference>
<gene>
    <name evidence="1" type="ORF">SAMN05421855_101483</name>
</gene>
<evidence type="ECO:0000313" key="2">
    <source>
        <dbReference type="Proteomes" id="UP000199321"/>
    </source>
</evidence>
<reference evidence="1 2" key="1">
    <citation type="submission" date="2016-10" db="EMBL/GenBank/DDBJ databases">
        <authorList>
            <person name="de Groot N.N."/>
        </authorList>
    </citation>
    <scope>NUCLEOTIDE SEQUENCE [LARGE SCALE GENOMIC DNA]</scope>
    <source>
        <strain evidence="1 2">DSM 16195</strain>
    </source>
</reference>
<dbReference type="EMBL" id="FNBA01000001">
    <property type="protein sequence ID" value="SDE41103.1"/>
    <property type="molecule type" value="Genomic_DNA"/>
</dbReference>
<dbReference type="Pfam" id="PF05635">
    <property type="entry name" value="23S_rRNA_IVP"/>
    <property type="match status" value="1"/>
</dbReference>
<dbReference type="PANTHER" id="PTHR38471">
    <property type="entry name" value="FOUR HELIX BUNDLE PROTEIN"/>
    <property type="match status" value="1"/>
</dbReference>
<dbReference type="CDD" id="cd16377">
    <property type="entry name" value="23S_rRNA_IVP_like"/>
    <property type="match status" value="1"/>
</dbReference>
<proteinExistence type="predicted"/>
<dbReference type="PANTHER" id="PTHR38471:SF2">
    <property type="entry name" value="FOUR HELIX BUNDLE PROTEIN"/>
    <property type="match status" value="1"/>
</dbReference>
<dbReference type="InterPro" id="IPR012657">
    <property type="entry name" value="23S_rRNA-intervening_sequence"/>
</dbReference>
<dbReference type="InterPro" id="IPR036583">
    <property type="entry name" value="23S_rRNA_IVS_sf"/>
</dbReference>
<name>A0A1G7CPG4_9FLAO</name>